<evidence type="ECO:0000313" key="4">
    <source>
        <dbReference type="Proteomes" id="UP000053815"/>
    </source>
</evidence>
<name>A0A0C9MN27_9FUNG</name>
<keyword evidence="4" id="KW-1185">Reference proteome</keyword>
<sequence length="229" mass="24572">MRLTIISLAIFITVSSSFSAEASSGDAAHHVEGSDSGAVSRLVGGHKNAVPTVASKLERRSFTSRSRAITRTKIQRRNNSLLPDIVIPSITSAQSSAPAAPRPIPQAVSYPVAAAAAPVTQSYYTPQPAAQGYTAPQQAASLPNYTPQQLQQAAAPAPAGAPYYYTPQVQQPAAAVPAAPKLTLPTLFQPPKEKEDDNDDSDDEDEEDEDEEDEEDYDADDLVTRRRRR</sequence>
<protein>
    <submittedName>
        <fullName evidence="3">Uncharacterized protein</fullName>
    </submittedName>
</protein>
<proteinExistence type="predicted"/>
<dbReference type="OrthoDB" id="10571362at2759"/>
<feature type="compositionally biased region" description="Acidic residues" evidence="1">
    <location>
        <begin position="196"/>
        <end position="221"/>
    </location>
</feature>
<organism evidence="3">
    <name type="scientific">Mucor ambiguus</name>
    <dbReference type="NCBI Taxonomy" id="91626"/>
    <lineage>
        <taxon>Eukaryota</taxon>
        <taxon>Fungi</taxon>
        <taxon>Fungi incertae sedis</taxon>
        <taxon>Mucoromycota</taxon>
        <taxon>Mucoromycotina</taxon>
        <taxon>Mucoromycetes</taxon>
        <taxon>Mucorales</taxon>
        <taxon>Mucorineae</taxon>
        <taxon>Mucoraceae</taxon>
        <taxon>Mucor</taxon>
    </lineage>
</organism>
<gene>
    <name evidence="3" type="ORF">MAM1_0039d02791</name>
</gene>
<feature type="signal peptide" evidence="2">
    <location>
        <begin position="1"/>
        <end position="19"/>
    </location>
</feature>
<dbReference type="Proteomes" id="UP000053815">
    <property type="component" value="Unassembled WGS sequence"/>
</dbReference>
<evidence type="ECO:0000256" key="2">
    <source>
        <dbReference type="SAM" id="SignalP"/>
    </source>
</evidence>
<feature type="region of interest" description="Disordered" evidence="1">
    <location>
        <begin position="171"/>
        <end position="229"/>
    </location>
</feature>
<reference evidence="3" key="1">
    <citation type="submission" date="2014-09" db="EMBL/GenBank/DDBJ databases">
        <title>Draft genome sequence of an oleaginous Mucoromycotina fungus Mucor ambiguus NBRC6742.</title>
        <authorList>
            <person name="Takeda I."/>
            <person name="Yamane N."/>
            <person name="Morita T."/>
            <person name="Tamano K."/>
            <person name="Machida M."/>
            <person name="Baker S."/>
            <person name="Koike H."/>
        </authorList>
    </citation>
    <scope>NUCLEOTIDE SEQUENCE</scope>
    <source>
        <strain evidence="3">NBRC 6742</strain>
    </source>
</reference>
<dbReference type="AlphaFoldDB" id="A0A0C9MN27"/>
<evidence type="ECO:0000313" key="3">
    <source>
        <dbReference type="EMBL" id="GAN03338.1"/>
    </source>
</evidence>
<feature type="chain" id="PRO_5002199883" evidence="2">
    <location>
        <begin position="20"/>
        <end position="229"/>
    </location>
</feature>
<evidence type="ECO:0000256" key="1">
    <source>
        <dbReference type="SAM" id="MobiDB-lite"/>
    </source>
</evidence>
<keyword evidence="2" id="KW-0732">Signal</keyword>
<accession>A0A0C9MN27</accession>
<dbReference type="EMBL" id="DF836328">
    <property type="protein sequence ID" value="GAN03338.1"/>
    <property type="molecule type" value="Genomic_DNA"/>
</dbReference>
<feature type="compositionally biased region" description="Low complexity" evidence="1">
    <location>
        <begin position="171"/>
        <end position="187"/>
    </location>
</feature>